<dbReference type="EMBL" id="JAFBCF010000001">
    <property type="protein sequence ID" value="MBM7800017.1"/>
    <property type="molecule type" value="Genomic_DNA"/>
</dbReference>
<sequence>MQEQQSPALDLQRLVERCADTLAGVAFRDGERAGWLSWELTGDGRPTRMRAGNPTLYDGDAGTAWVCAELGVLLGRDDLVELAQRVMADTSTRAAQLPAGLLTGRAGVGLAQKRIEVLTGSRTAESLGVDLGWDGTPPGSADLTSGVAGLLVGDLTAAQAETALLLLERSAHGGPGGYCWPEPEAPDPLAGRPLCGLAHGNSGVVWALAETAARYEALAPRAGELIREALRWERSWFDPVRGRWPDLRTVPPSHPALWCHGAAGIGAVRLRLLALSGQGLELGLPLEELTAEAELAVQACGQVLADSVQLAQAQDPAALAGGLTLCHGLGGPLDVLLSAHRLWEVPEHLAAARSMAVAVADLLGQNPLDWPSGLSATGGSSLFLGLGGAALVLARAAYPDRIGSPALLGIR</sequence>
<dbReference type="SMART" id="SM01260">
    <property type="entry name" value="LANC_like"/>
    <property type="match status" value="1"/>
</dbReference>
<dbReference type="InterPro" id="IPR007822">
    <property type="entry name" value="LANC-like"/>
</dbReference>
<gene>
    <name evidence="1" type="ORF">JOE57_002938</name>
</gene>
<comment type="caution">
    <text evidence="1">The sequence shown here is derived from an EMBL/GenBank/DDBJ whole genome shotgun (WGS) entry which is preliminary data.</text>
</comment>
<protein>
    <submittedName>
        <fullName evidence="1">Lantibiotic modifying enzyme</fullName>
    </submittedName>
</protein>
<dbReference type="Proteomes" id="UP000704762">
    <property type="component" value="Unassembled WGS sequence"/>
</dbReference>
<evidence type="ECO:0000313" key="1">
    <source>
        <dbReference type="EMBL" id="MBM7800017.1"/>
    </source>
</evidence>
<dbReference type="InterPro" id="IPR012341">
    <property type="entry name" value="6hp_glycosidase-like_sf"/>
</dbReference>
<dbReference type="Pfam" id="PF05147">
    <property type="entry name" value="LANC_like"/>
    <property type="match status" value="1"/>
</dbReference>
<dbReference type="PRINTS" id="PR01950">
    <property type="entry name" value="LANCSUPER"/>
</dbReference>
<organism evidence="1 2">
    <name type="scientific">Microlunatus panaciterrae</name>
    <dbReference type="NCBI Taxonomy" id="400768"/>
    <lineage>
        <taxon>Bacteria</taxon>
        <taxon>Bacillati</taxon>
        <taxon>Actinomycetota</taxon>
        <taxon>Actinomycetes</taxon>
        <taxon>Propionibacteriales</taxon>
        <taxon>Propionibacteriaceae</taxon>
        <taxon>Microlunatus</taxon>
    </lineage>
</organism>
<evidence type="ECO:0000313" key="2">
    <source>
        <dbReference type="Proteomes" id="UP000704762"/>
    </source>
</evidence>
<dbReference type="SUPFAM" id="SSF158745">
    <property type="entry name" value="LanC-like"/>
    <property type="match status" value="1"/>
</dbReference>
<dbReference type="RefSeq" id="WP_204919150.1">
    <property type="nucleotide sequence ID" value="NZ_BAAAQP010000003.1"/>
</dbReference>
<reference evidence="1 2" key="1">
    <citation type="submission" date="2021-01" db="EMBL/GenBank/DDBJ databases">
        <title>Sequencing the genomes of 1000 actinobacteria strains.</title>
        <authorList>
            <person name="Klenk H.-P."/>
        </authorList>
    </citation>
    <scope>NUCLEOTIDE SEQUENCE [LARGE SCALE GENOMIC DNA]</scope>
    <source>
        <strain evidence="1 2">DSM 18662</strain>
    </source>
</reference>
<keyword evidence="2" id="KW-1185">Reference proteome</keyword>
<accession>A0ABS2RNE9</accession>
<proteinExistence type="predicted"/>
<dbReference type="Gene3D" id="1.50.10.10">
    <property type="match status" value="1"/>
</dbReference>
<dbReference type="PRINTS" id="PR01955">
    <property type="entry name" value="LANCFRANKIA"/>
</dbReference>
<name>A0ABS2RNE9_9ACTN</name>